<dbReference type="InterPro" id="IPR036156">
    <property type="entry name" value="Beta-gal/glucu_dom_sf"/>
</dbReference>
<dbReference type="Gene3D" id="2.60.120.260">
    <property type="entry name" value="Galactose-binding domain-like"/>
    <property type="match status" value="1"/>
</dbReference>
<dbReference type="PROSITE" id="PS50853">
    <property type="entry name" value="FN3"/>
    <property type="match status" value="1"/>
</dbReference>
<dbReference type="InterPro" id="IPR006101">
    <property type="entry name" value="Glyco_hydro_2"/>
</dbReference>
<reference evidence="9 10" key="1">
    <citation type="submission" date="2019-10" db="EMBL/GenBank/DDBJ databases">
        <title>The Genome Sequence of Clostridium tarantellae Isolated from Fish Brain.</title>
        <authorList>
            <person name="Bano L."/>
            <person name="Kiel M."/>
            <person name="Sales G."/>
            <person name="Doxey A.C."/>
            <person name="Mansfield M.J."/>
            <person name="Schiavone M."/>
            <person name="Rossetto O."/>
            <person name="Pirazzini M."/>
            <person name="Dobrindt U."/>
            <person name="Montecucco C."/>
        </authorList>
    </citation>
    <scope>NUCLEOTIDE SEQUENCE [LARGE SCALE GENOMIC DNA]</scope>
    <source>
        <strain evidence="9 10">DSM 3997</strain>
    </source>
</reference>
<dbReference type="Pfam" id="PF02929">
    <property type="entry name" value="Bgal_small_N"/>
    <property type="match status" value="1"/>
</dbReference>
<dbReference type="EC" id="3.2.1.23" evidence="3 7"/>
<comment type="catalytic activity">
    <reaction evidence="1 7">
        <text>Hydrolysis of terminal non-reducing beta-D-galactose residues in beta-D-galactosides.</text>
        <dbReference type="EC" id="3.2.1.23"/>
    </reaction>
</comment>
<dbReference type="Pfam" id="PF16353">
    <property type="entry name" value="LacZ_4"/>
    <property type="match status" value="1"/>
</dbReference>
<dbReference type="InterPro" id="IPR050347">
    <property type="entry name" value="Bact_Beta-galactosidase"/>
</dbReference>
<dbReference type="RefSeq" id="WP_152888855.1">
    <property type="nucleotide sequence ID" value="NZ_WHJC01000063.1"/>
</dbReference>
<dbReference type="Pfam" id="PF00041">
    <property type="entry name" value="fn3"/>
    <property type="match status" value="1"/>
</dbReference>
<dbReference type="Pfam" id="PF00703">
    <property type="entry name" value="Glyco_hydro_2"/>
    <property type="match status" value="1"/>
</dbReference>
<dbReference type="FunFam" id="2.60.40.10:FF:000680">
    <property type="entry name" value="Beta-galactosidase"/>
    <property type="match status" value="1"/>
</dbReference>
<comment type="caution">
    <text evidence="9">The sequence shown here is derived from an EMBL/GenBank/DDBJ whole genome shotgun (WGS) entry which is preliminary data.</text>
</comment>
<dbReference type="InterPro" id="IPR038637">
    <property type="entry name" value="NPCBM_sf"/>
</dbReference>
<dbReference type="PANTHER" id="PTHR46323:SF2">
    <property type="entry name" value="BETA-GALACTOSIDASE"/>
    <property type="match status" value="1"/>
</dbReference>
<proteinExistence type="inferred from homology"/>
<dbReference type="Gene3D" id="2.60.40.10">
    <property type="entry name" value="Immunoglobulins"/>
    <property type="match status" value="3"/>
</dbReference>
<dbReference type="PRINTS" id="PR00132">
    <property type="entry name" value="GLHYDRLASE2"/>
</dbReference>
<dbReference type="InterPro" id="IPR004199">
    <property type="entry name" value="B-gal_small/dom_5"/>
</dbReference>
<dbReference type="SUPFAM" id="SSF49785">
    <property type="entry name" value="Galactose-binding domain-like"/>
    <property type="match status" value="2"/>
</dbReference>
<gene>
    <name evidence="9" type="ORF">GBZ86_06385</name>
</gene>
<evidence type="ECO:0000313" key="9">
    <source>
        <dbReference type="EMBL" id="MPQ43385.1"/>
    </source>
</evidence>
<dbReference type="SMART" id="SM00776">
    <property type="entry name" value="NPCBM"/>
    <property type="match status" value="1"/>
</dbReference>
<evidence type="ECO:0000256" key="1">
    <source>
        <dbReference type="ARBA" id="ARBA00001412"/>
    </source>
</evidence>
<dbReference type="InterPro" id="IPR013222">
    <property type="entry name" value="Glyco_hyd_98_carb-bd"/>
</dbReference>
<feature type="domain" description="Fibronectin type-III" evidence="8">
    <location>
        <begin position="1328"/>
        <end position="1416"/>
    </location>
</feature>
<dbReference type="InterPro" id="IPR032312">
    <property type="entry name" value="LacZ_4"/>
</dbReference>
<dbReference type="Pfam" id="PF08305">
    <property type="entry name" value="NPCBM"/>
    <property type="match status" value="1"/>
</dbReference>
<dbReference type="CDD" id="cd00063">
    <property type="entry name" value="FN3"/>
    <property type="match status" value="1"/>
</dbReference>
<evidence type="ECO:0000313" key="10">
    <source>
        <dbReference type="Proteomes" id="UP000430345"/>
    </source>
</evidence>
<dbReference type="InterPro" id="IPR011013">
    <property type="entry name" value="Gal_mutarotase_sf_dom"/>
</dbReference>
<dbReference type="Proteomes" id="UP000430345">
    <property type="component" value="Unassembled WGS sequence"/>
</dbReference>
<dbReference type="Pfam" id="PF02837">
    <property type="entry name" value="Glyco_hydro_2_N"/>
    <property type="match status" value="1"/>
</dbReference>
<keyword evidence="10" id="KW-1185">Reference proteome</keyword>
<dbReference type="Gene3D" id="2.70.98.10">
    <property type="match status" value="1"/>
</dbReference>
<dbReference type="OrthoDB" id="9762066at2"/>
<dbReference type="InterPro" id="IPR013783">
    <property type="entry name" value="Ig-like_fold"/>
</dbReference>
<name>A0A6I1MJ27_9CLOT</name>
<dbReference type="InterPro" id="IPR014718">
    <property type="entry name" value="GH-type_carb-bd"/>
</dbReference>
<comment type="similarity">
    <text evidence="2 7">Belongs to the glycosyl hydrolase 2 family.</text>
</comment>
<dbReference type="SUPFAM" id="SSF51445">
    <property type="entry name" value="(Trans)glycosidases"/>
    <property type="match status" value="1"/>
</dbReference>
<dbReference type="InterPro" id="IPR006103">
    <property type="entry name" value="Glyco_hydro_2_cat"/>
</dbReference>
<dbReference type="Gene3D" id="2.60.120.1060">
    <property type="entry name" value="NPCBM/NEW2 domain"/>
    <property type="match status" value="1"/>
</dbReference>
<evidence type="ECO:0000256" key="6">
    <source>
        <dbReference type="ARBA" id="ARBA00032230"/>
    </source>
</evidence>
<dbReference type="InterPro" id="IPR006104">
    <property type="entry name" value="Glyco_hydro_2_N"/>
</dbReference>
<evidence type="ECO:0000256" key="7">
    <source>
        <dbReference type="RuleBase" id="RU361154"/>
    </source>
</evidence>
<dbReference type="EMBL" id="WHJC01000063">
    <property type="protein sequence ID" value="MPQ43385.1"/>
    <property type="molecule type" value="Genomic_DNA"/>
</dbReference>
<sequence>MVSKRTLAKVIAATFIGSLIFNNMDSKVFANMNMEKLKTTNVNESKEFWNGNPEVFGENREEAHATLMPFNTIEEALNNPNYEHYSNSTNYLSLNGDWKFNIVDNPFLDIKDFYKTNFDTSSWDTIAVPSSWQVEGYDQIRYTNTAYPWENQDNQPEVPDAPTDYNPIGYYKTTFNVPENWDEREIFVSFQGVESAYYLYINGEYVGYSEDSFTGHDFNIGKYLKEGENEIAVKVHRWSDGSWLEDQDFIRLSGIFRDVFLYSTPKAHLRDYTVVTDLDDKFIDSDLNVKVNVTDYGLETAGQYGVTAILYNENKEVVTEMKDNIVVGESEEDVIVNLSTKVKNPKKWSAESPNLYTLVIVLENSNGEIIETISNKIGFREVYIEGKQMKINGQPIVFKGVNRHEIKPDTGRVLDKETMVKDIELMKKYNINSVRSSHYPNDARWYDLCNEYGLYVLDEANLETHGLTDREDYEEILGSNSRWKDAIIDRQKSLIERCKNESSVIMWSVGNESDMGTNFQDAINFVKEKDPTRPVKYEPSRVKPDEYNPDIYSRMYRTIEEMVVYAENPNSNKPYIQCEYAHAMGNSVGNLKEYWDVFDKYDILQGGFIWDWVDQSIELVDSSTGEKYFSYGGDWGDNLSSGNFCANGLVFPDRTVQPELEEVKQVYQEIEIKDVDVVNGKVNIKNEFLFTNISEYEAIWELRADDKIIEEGNLNLDIAPLSNKEVIIPFNTPELTQGTEYWLNVSFKLKEDTSWAEKGHVIAKQQFKVPFNNPKEKSLDITSMNNVTLKDDNNYVKVDGEGFKVSINKETGALESYNLNGVELIKEPLIPNYWRAPSDNDRGFGSYNELATWKEAGKNAKVKNVDLVNIENKAIKVKVELDVKTEPKSSNLTIDYVVYGNGEVSISNTLTVPKELPEIPEVGMMMQLPSEFDNVTWYGRGPEENYIDRKTGYDIGVYNKKVEDFFVPYLEPSETGNRTDVRWVTLTNNEGVGLMASGLDAMEFNALHYTPEELSAKKRHPHELNKTEDVVLRLNHKQMGVGGDDSWGAKPHREYMLESGKSYNYTFKIKGITEKDSPMNISKVNVENNLINDIKVNGESLKGFNENITEYNINYLEGALEIPTIEVIPANENVEVEISDISGTPKSITIKVSHKDETLGKLLNKTYKINFNATNIVYASDVEFEEATSGKYEVSRDKSVIGNDITLETKELGRKIFDKGISGVSNSEVTINLDGKGYKTFESYVGIDRECIGYRSNAQFRILADDKEVFNSGKMSCTSYAKKVSIDLTGVKKLTLCVDNLDGNNDYEHGTWGDAKFIKEEVAGKPNKITNLKANNISSDKLTLSWEAPLNGVKPVEYIIYKDGVKIDSITANDKLEYTVNNLKSNTLYGFKVVGVGKSGEKSRPVAINTRTIKVK</sequence>
<dbReference type="SUPFAM" id="SSF49265">
    <property type="entry name" value="Fibronectin type III"/>
    <property type="match status" value="1"/>
</dbReference>
<organism evidence="9 10">
    <name type="scientific">Clostridium tarantellae</name>
    <dbReference type="NCBI Taxonomy" id="39493"/>
    <lineage>
        <taxon>Bacteria</taxon>
        <taxon>Bacillati</taxon>
        <taxon>Bacillota</taxon>
        <taxon>Clostridia</taxon>
        <taxon>Eubacteriales</taxon>
        <taxon>Clostridiaceae</taxon>
        <taxon>Clostridium</taxon>
    </lineage>
</organism>
<dbReference type="InterPro" id="IPR003961">
    <property type="entry name" value="FN3_dom"/>
</dbReference>
<evidence type="ECO:0000256" key="2">
    <source>
        <dbReference type="ARBA" id="ARBA00007401"/>
    </source>
</evidence>
<dbReference type="GO" id="GO:0009341">
    <property type="term" value="C:beta-galactosidase complex"/>
    <property type="evidence" value="ECO:0007669"/>
    <property type="project" value="InterPro"/>
</dbReference>
<dbReference type="SMART" id="SM00060">
    <property type="entry name" value="FN3"/>
    <property type="match status" value="1"/>
</dbReference>
<dbReference type="Pfam" id="PF02836">
    <property type="entry name" value="Glyco_hydro_2_C"/>
    <property type="match status" value="1"/>
</dbReference>
<keyword evidence="4 7" id="KW-0378">Hydrolase</keyword>
<evidence type="ECO:0000259" key="8">
    <source>
        <dbReference type="PROSITE" id="PS50853"/>
    </source>
</evidence>
<dbReference type="PROSITE" id="PS00719">
    <property type="entry name" value="GLYCOSYL_HYDROL_F2_1"/>
    <property type="match status" value="1"/>
</dbReference>
<evidence type="ECO:0000256" key="5">
    <source>
        <dbReference type="ARBA" id="ARBA00023295"/>
    </source>
</evidence>
<accession>A0A6I1MJ27</accession>
<dbReference type="InterPro" id="IPR023230">
    <property type="entry name" value="Glyco_hydro_2_CS"/>
</dbReference>
<dbReference type="InterPro" id="IPR006102">
    <property type="entry name" value="Ig-like_GH2"/>
</dbReference>
<dbReference type="PANTHER" id="PTHR46323">
    <property type="entry name" value="BETA-GALACTOSIDASE"/>
    <property type="match status" value="1"/>
</dbReference>
<evidence type="ECO:0000256" key="3">
    <source>
        <dbReference type="ARBA" id="ARBA00012756"/>
    </source>
</evidence>
<dbReference type="SUPFAM" id="SSF49303">
    <property type="entry name" value="beta-Galactosidase/glucuronidase domain"/>
    <property type="match status" value="2"/>
</dbReference>
<dbReference type="GO" id="GO:0005990">
    <property type="term" value="P:lactose catabolic process"/>
    <property type="evidence" value="ECO:0007669"/>
    <property type="project" value="TreeGrafter"/>
</dbReference>
<dbReference type="GO" id="GO:0030246">
    <property type="term" value="F:carbohydrate binding"/>
    <property type="evidence" value="ECO:0007669"/>
    <property type="project" value="InterPro"/>
</dbReference>
<dbReference type="InterPro" id="IPR008979">
    <property type="entry name" value="Galactose-bd-like_sf"/>
</dbReference>
<keyword evidence="5 7" id="KW-0326">Glycosidase</keyword>
<evidence type="ECO:0000256" key="4">
    <source>
        <dbReference type="ARBA" id="ARBA00022801"/>
    </source>
</evidence>
<dbReference type="InterPro" id="IPR017853">
    <property type="entry name" value="GH"/>
</dbReference>
<dbReference type="SMART" id="SM01038">
    <property type="entry name" value="Bgal_small_N"/>
    <property type="match status" value="1"/>
</dbReference>
<dbReference type="SUPFAM" id="SSF74650">
    <property type="entry name" value="Galactose mutarotase-like"/>
    <property type="match status" value="1"/>
</dbReference>
<dbReference type="GO" id="GO:0004565">
    <property type="term" value="F:beta-galactosidase activity"/>
    <property type="evidence" value="ECO:0007669"/>
    <property type="project" value="UniProtKB-EC"/>
</dbReference>
<dbReference type="Gene3D" id="3.20.20.80">
    <property type="entry name" value="Glycosidases"/>
    <property type="match status" value="1"/>
</dbReference>
<dbReference type="InterPro" id="IPR036116">
    <property type="entry name" value="FN3_sf"/>
</dbReference>
<protein>
    <recommendedName>
        <fullName evidence="3 7">Beta-galactosidase</fullName>
        <ecNumber evidence="3 7">3.2.1.23</ecNumber>
    </recommendedName>
    <alternativeName>
        <fullName evidence="6 7">Lactase</fullName>
    </alternativeName>
</protein>